<keyword evidence="2" id="KW-0614">Plasmid</keyword>
<dbReference type="EMBL" id="CP009216">
    <property type="protein sequence ID" value="AIL97797.1"/>
    <property type="molecule type" value="Genomic_DNA"/>
</dbReference>
<dbReference type="Proteomes" id="UP000028939">
    <property type="component" value="Chromosome"/>
</dbReference>
<proteinExistence type="predicted"/>
<dbReference type="KEGG" id="cuv:CUREI_11475"/>
<dbReference type="AlphaFoldDB" id="A0A077HSY4"/>
<gene>
    <name evidence="1" type="ORF">CUREI_02940</name>
    <name evidence="2" type="ORF">CUREI_11475</name>
</gene>
<evidence type="ECO:0000313" key="1">
    <source>
        <dbReference type="EMBL" id="AIL96393.1"/>
    </source>
</evidence>
<keyword evidence="3" id="KW-1185">Reference proteome</keyword>
<evidence type="ECO:0000313" key="2">
    <source>
        <dbReference type="EMBL" id="AIL97797.1"/>
    </source>
</evidence>
<dbReference type="RefSeq" id="WP_038610189.1">
    <property type="nucleotide sequence ID" value="NZ_CP009215.1"/>
</dbReference>
<evidence type="ECO:0000313" key="3">
    <source>
        <dbReference type="Proteomes" id="UP000028939"/>
    </source>
</evidence>
<dbReference type="HOGENOM" id="CLU_2733219_0_0_11"/>
<dbReference type="EMBL" id="CP009215">
    <property type="protein sequence ID" value="AIL96393.1"/>
    <property type="molecule type" value="Genomic_DNA"/>
</dbReference>
<name>A0A077HSY4_9CORY</name>
<accession>A0A077HSY4</accession>
<dbReference type="KEGG" id="cuv:CUREI_02940"/>
<dbReference type="STRING" id="401472.CUREI_02940"/>
<protein>
    <submittedName>
        <fullName evidence="2">Uncharacterized protein</fullName>
    </submittedName>
</protein>
<dbReference type="Proteomes" id="UP000028939">
    <property type="component" value="Plasmid unnamed"/>
</dbReference>
<organism evidence="2 3">
    <name type="scientific">Corynebacterium ureicelerivorans</name>
    <dbReference type="NCBI Taxonomy" id="401472"/>
    <lineage>
        <taxon>Bacteria</taxon>
        <taxon>Bacillati</taxon>
        <taxon>Actinomycetota</taxon>
        <taxon>Actinomycetes</taxon>
        <taxon>Mycobacteriales</taxon>
        <taxon>Corynebacteriaceae</taxon>
        <taxon>Corynebacterium</taxon>
    </lineage>
</organism>
<geneLocation type="plasmid" evidence="2">
    <name>unnamed</name>
</geneLocation>
<sequence length="71" mass="7930">MKTTADNLTAQNIVDKLETEMAMQNGWEFSTTLKESLEDTVQELMYADGSALPAFLRDLAYALDNLALELD</sequence>
<reference evidence="2 3" key="1">
    <citation type="submission" date="2014-08" db="EMBL/GenBank/DDBJ databases">
        <title>Complete genome sequence of Corynebacterium ureicelerivorans DSM 45051, a lipophilic and urea-splitting isolate from a blood culture of a septicaemia patient.</title>
        <authorList>
            <person name="Tippelt A."/>
            <person name="Albersmeier A."/>
            <person name="Brinkrolf K."/>
            <person name="Ruckert C."/>
            <person name="Tauch A."/>
        </authorList>
    </citation>
    <scope>NUCLEOTIDE SEQUENCE [LARGE SCALE GENOMIC DNA]</scope>
    <source>
        <strain evidence="2 3">IMMIB RIV-2301</strain>
        <plasmid evidence="3">Plasmid unnamed</plasmid>
        <plasmid evidence="2">unnamed</plasmid>
    </source>
</reference>